<evidence type="ECO:0000313" key="2">
    <source>
        <dbReference type="Proteomes" id="UP000295371"/>
    </source>
</evidence>
<dbReference type="RefSeq" id="WP_133755946.1">
    <property type="nucleotide sequence ID" value="NZ_CP171129.1"/>
</dbReference>
<comment type="caution">
    <text evidence="1">The sequence shown here is derived from an EMBL/GenBank/DDBJ whole genome shotgun (WGS) entry which is preliminary data.</text>
</comment>
<dbReference type="AlphaFoldDB" id="A0A4R7IZA6"/>
<proteinExistence type="predicted"/>
<dbReference type="Proteomes" id="UP000295371">
    <property type="component" value="Unassembled WGS sequence"/>
</dbReference>
<protein>
    <recommendedName>
        <fullName evidence="3">DUF559 domain-containing protein</fullName>
    </recommendedName>
</protein>
<dbReference type="EMBL" id="SOAW01000003">
    <property type="protein sequence ID" value="TDT30044.1"/>
    <property type="molecule type" value="Genomic_DNA"/>
</dbReference>
<sequence length="307" mass="34283">MPRPAPLPAAIAGRAFTTVEAEALGVSRKRLRASDLRSPAQGIRVPVDLDDPVPGCVRALLTLLPDAWASHGTAAAHYGLALPRRLQDDPLIHLSRDTRVAAVRRRGVRGHAVRITAEEIVTDRGLRVTSPARTWFDLLPHLGETAAVIIGDQLLRHPREEFEEREAPWCLPADLDRVLALNEWREGICRGREVRKLVRVGADSPAETLLRLAIVRAGFGEPELQLRLDPDDPRSPEGDLGYRADRVVIQYDGSHHLSREQQSSDIRRDQRWADAGWRVLRCDIADQRSGFVRVLRWLGASSWRTAA</sequence>
<evidence type="ECO:0008006" key="3">
    <source>
        <dbReference type="Google" id="ProtNLM"/>
    </source>
</evidence>
<reference evidence="1 2" key="1">
    <citation type="submission" date="2019-03" db="EMBL/GenBank/DDBJ databases">
        <title>Genomic Encyclopedia of Archaeal and Bacterial Type Strains, Phase II (KMG-II): from individual species to whole genera.</title>
        <authorList>
            <person name="Goeker M."/>
        </authorList>
    </citation>
    <scope>NUCLEOTIDE SEQUENCE [LARGE SCALE GENOMIC DNA]</scope>
    <source>
        <strain evidence="1 2">DSM 24323</strain>
    </source>
</reference>
<evidence type="ECO:0000313" key="1">
    <source>
        <dbReference type="EMBL" id="TDT30044.1"/>
    </source>
</evidence>
<gene>
    <name evidence="1" type="ORF">CLV29_3067</name>
</gene>
<accession>A0A4R7IZA6</accession>
<dbReference type="OrthoDB" id="3173471at2"/>
<keyword evidence="2" id="KW-1185">Reference proteome</keyword>
<name>A0A4R7IZA6_9ACTN</name>
<organism evidence="1 2">
    <name type="scientific">Naumannella halotolerans</name>
    <dbReference type="NCBI Taxonomy" id="993414"/>
    <lineage>
        <taxon>Bacteria</taxon>
        <taxon>Bacillati</taxon>
        <taxon>Actinomycetota</taxon>
        <taxon>Actinomycetes</taxon>
        <taxon>Propionibacteriales</taxon>
        <taxon>Propionibacteriaceae</taxon>
        <taxon>Naumannella</taxon>
    </lineage>
</organism>